<keyword evidence="21" id="KW-1185">Reference proteome</keyword>
<protein>
    <recommendedName>
        <fullName evidence="17">DASH complex subunit DUO1</fullName>
    </recommendedName>
    <alternativeName>
        <fullName evidence="18">Outer kinetochore protein DUO1</fullName>
    </alternativeName>
</protein>
<evidence type="ECO:0000256" key="8">
    <source>
        <dbReference type="ARBA" id="ARBA00022701"/>
    </source>
</evidence>
<evidence type="ECO:0000256" key="9">
    <source>
        <dbReference type="ARBA" id="ARBA00022776"/>
    </source>
</evidence>
<keyword evidence="8" id="KW-0493">Microtubule</keyword>
<evidence type="ECO:0000256" key="10">
    <source>
        <dbReference type="ARBA" id="ARBA00022829"/>
    </source>
</evidence>
<feature type="region of interest" description="Disordered" evidence="19">
    <location>
        <begin position="150"/>
        <end position="246"/>
    </location>
</feature>
<evidence type="ECO:0000256" key="1">
    <source>
        <dbReference type="ARBA" id="ARBA00004123"/>
    </source>
</evidence>
<evidence type="ECO:0000256" key="15">
    <source>
        <dbReference type="ARBA" id="ARBA00023306"/>
    </source>
</evidence>
<keyword evidence="15" id="KW-0131">Cell cycle</keyword>
<keyword evidence="7" id="KW-0132">Cell division</keyword>
<sequence length="246" mass="26515">MAGQFSDSDTEDLFASPSAKAASKSASRKAAAHPERPKTPKTPTQPQQQHGNSAYEASTSAEVREAALQRELQGVRQINELIEGVISTLDRAKGNMGTVSQTVNTASTLLNTWTRILSQTEHNQRLLLNPTWKGATQDLVDLENEAAQKQAAAERRAAEEERREIEAARRREEARQQREAGTLGRGRATATRGRTTRGRTVTRGTTATRGSTRGTYGVSSSGISGQRIATGIGRGFGSTRGRARGT</sequence>
<keyword evidence="9" id="KW-0498">Mitosis</keyword>
<proteinExistence type="inferred from homology"/>
<dbReference type="PANTHER" id="PTHR28216">
    <property type="entry name" value="DASH COMPLEX SUBUNIT DUO1"/>
    <property type="match status" value="1"/>
</dbReference>
<keyword evidence="13" id="KW-0206">Cytoskeleton</keyword>
<evidence type="ECO:0000256" key="17">
    <source>
        <dbReference type="ARBA" id="ARBA00044152"/>
    </source>
</evidence>
<keyword evidence="11" id="KW-0995">Kinetochore</keyword>
<evidence type="ECO:0000256" key="3">
    <source>
        <dbReference type="ARBA" id="ARBA00004629"/>
    </source>
</evidence>
<dbReference type="EMBL" id="JAQQWP010000004">
    <property type="protein sequence ID" value="KAK8120087.1"/>
    <property type="molecule type" value="Genomic_DNA"/>
</dbReference>
<evidence type="ECO:0000256" key="14">
    <source>
        <dbReference type="ARBA" id="ARBA00023242"/>
    </source>
</evidence>
<keyword evidence="10" id="KW-0159">Chromosome partition</keyword>
<comment type="subcellular location">
    <subcellularLocation>
        <location evidence="3">Chromosome</location>
        <location evidence="3">Centromere</location>
        <location evidence="3">Kinetochore</location>
    </subcellularLocation>
    <subcellularLocation>
        <location evidence="2">Cytoplasm</location>
        <location evidence="2">Cytoskeleton</location>
        <location evidence="2">Spindle</location>
    </subcellularLocation>
    <subcellularLocation>
        <location evidence="1">Nucleus</location>
    </subcellularLocation>
</comment>
<keyword evidence="16" id="KW-0137">Centromere</keyword>
<evidence type="ECO:0000256" key="12">
    <source>
        <dbReference type="ARBA" id="ARBA00023054"/>
    </source>
</evidence>
<evidence type="ECO:0000256" key="18">
    <source>
        <dbReference type="ARBA" id="ARBA00044358"/>
    </source>
</evidence>
<dbReference type="Proteomes" id="UP001392437">
    <property type="component" value="Unassembled WGS sequence"/>
</dbReference>
<dbReference type="GO" id="GO:0042729">
    <property type="term" value="C:DASH complex"/>
    <property type="evidence" value="ECO:0007669"/>
    <property type="project" value="InterPro"/>
</dbReference>
<name>A0AAW0QYK7_9PEZI</name>
<evidence type="ECO:0000256" key="6">
    <source>
        <dbReference type="ARBA" id="ARBA00022490"/>
    </source>
</evidence>
<evidence type="ECO:0000313" key="21">
    <source>
        <dbReference type="Proteomes" id="UP001392437"/>
    </source>
</evidence>
<keyword evidence="14" id="KW-0539">Nucleus</keyword>
<dbReference type="GO" id="GO:0072686">
    <property type="term" value="C:mitotic spindle"/>
    <property type="evidence" value="ECO:0007669"/>
    <property type="project" value="InterPro"/>
</dbReference>
<dbReference type="AlphaFoldDB" id="A0AAW0QYK7"/>
<dbReference type="GO" id="GO:0051301">
    <property type="term" value="P:cell division"/>
    <property type="evidence" value="ECO:0007669"/>
    <property type="project" value="UniProtKB-KW"/>
</dbReference>
<feature type="region of interest" description="Disordered" evidence="19">
    <location>
        <begin position="1"/>
        <end position="62"/>
    </location>
</feature>
<evidence type="ECO:0000256" key="2">
    <source>
        <dbReference type="ARBA" id="ARBA00004186"/>
    </source>
</evidence>
<accession>A0AAW0QYK7</accession>
<evidence type="ECO:0000256" key="5">
    <source>
        <dbReference type="ARBA" id="ARBA00022454"/>
    </source>
</evidence>
<dbReference type="PANTHER" id="PTHR28216:SF1">
    <property type="entry name" value="DASH COMPLEX SUBUNIT DUO1"/>
    <property type="match status" value="1"/>
</dbReference>
<organism evidence="20 21">
    <name type="scientific">Apiospora kogelbergensis</name>
    <dbReference type="NCBI Taxonomy" id="1337665"/>
    <lineage>
        <taxon>Eukaryota</taxon>
        <taxon>Fungi</taxon>
        <taxon>Dikarya</taxon>
        <taxon>Ascomycota</taxon>
        <taxon>Pezizomycotina</taxon>
        <taxon>Sordariomycetes</taxon>
        <taxon>Xylariomycetidae</taxon>
        <taxon>Amphisphaeriales</taxon>
        <taxon>Apiosporaceae</taxon>
        <taxon>Apiospora</taxon>
    </lineage>
</organism>
<feature type="compositionally biased region" description="Basic and acidic residues" evidence="19">
    <location>
        <begin position="152"/>
        <end position="178"/>
    </location>
</feature>
<gene>
    <name evidence="20" type="ORF">PG999_004207</name>
</gene>
<evidence type="ECO:0000256" key="7">
    <source>
        <dbReference type="ARBA" id="ARBA00022618"/>
    </source>
</evidence>
<feature type="compositionally biased region" description="Low complexity" evidence="19">
    <location>
        <begin position="15"/>
        <end position="25"/>
    </location>
</feature>
<feature type="compositionally biased region" description="Polar residues" evidence="19">
    <location>
        <begin position="50"/>
        <end position="61"/>
    </location>
</feature>
<feature type="compositionally biased region" description="Low complexity" evidence="19">
    <location>
        <begin position="179"/>
        <end position="217"/>
    </location>
</feature>
<dbReference type="GO" id="GO:0000278">
    <property type="term" value="P:mitotic cell cycle"/>
    <property type="evidence" value="ECO:0007669"/>
    <property type="project" value="InterPro"/>
</dbReference>
<evidence type="ECO:0000256" key="11">
    <source>
        <dbReference type="ARBA" id="ARBA00022838"/>
    </source>
</evidence>
<evidence type="ECO:0000256" key="13">
    <source>
        <dbReference type="ARBA" id="ARBA00023212"/>
    </source>
</evidence>
<reference evidence="20 21" key="1">
    <citation type="submission" date="2023-01" db="EMBL/GenBank/DDBJ databases">
        <title>Analysis of 21 Apiospora genomes using comparative genomics revels a genus with tremendous synthesis potential of carbohydrate active enzymes and secondary metabolites.</title>
        <authorList>
            <person name="Sorensen T."/>
        </authorList>
    </citation>
    <scope>NUCLEOTIDE SEQUENCE [LARGE SCALE GENOMIC DNA]</scope>
    <source>
        <strain evidence="20 21">CBS 117206</strain>
    </source>
</reference>
<evidence type="ECO:0000256" key="4">
    <source>
        <dbReference type="ARBA" id="ARBA00005366"/>
    </source>
</evidence>
<evidence type="ECO:0000256" key="16">
    <source>
        <dbReference type="ARBA" id="ARBA00023328"/>
    </source>
</evidence>
<comment type="similarity">
    <text evidence="4">Belongs to the DASH complex DUO1 family.</text>
</comment>
<dbReference type="Pfam" id="PF08651">
    <property type="entry name" value="DASH_Duo1"/>
    <property type="match status" value="1"/>
</dbReference>
<dbReference type="GO" id="GO:0007059">
    <property type="term" value="P:chromosome segregation"/>
    <property type="evidence" value="ECO:0007669"/>
    <property type="project" value="UniProtKB-KW"/>
</dbReference>
<evidence type="ECO:0000256" key="19">
    <source>
        <dbReference type="SAM" id="MobiDB-lite"/>
    </source>
</evidence>
<keyword evidence="12" id="KW-0175">Coiled coil</keyword>
<keyword evidence="6" id="KW-0963">Cytoplasm</keyword>
<comment type="caution">
    <text evidence="20">The sequence shown here is derived from an EMBL/GenBank/DDBJ whole genome shotgun (WGS) entry which is preliminary data.</text>
</comment>
<dbReference type="GO" id="GO:0005874">
    <property type="term" value="C:microtubule"/>
    <property type="evidence" value="ECO:0007669"/>
    <property type="project" value="UniProtKB-KW"/>
</dbReference>
<dbReference type="InterPro" id="IPR013960">
    <property type="entry name" value="DASH_Duo1"/>
</dbReference>
<evidence type="ECO:0000313" key="20">
    <source>
        <dbReference type="EMBL" id="KAK8120087.1"/>
    </source>
</evidence>
<keyword evidence="5" id="KW-0158">Chromosome</keyword>